<dbReference type="AlphaFoldDB" id="A0A4C1TKQ7"/>
<sequence>MSTHCSYDHWKLGRLCELTQICLLQKVANVRRVELLIRPQAGRGRPWSAAAADRETFYYLIKTRIILCRNRYEIHQGLVTPVCRCLRVKPQTETEHWREPSYTSVDVVWVDFYDGLVMNSRRGRRRRARRPRRNKHSTRARIPYLPTPAPGTACVIRTRE</sequence>
<organism evidence="2 3">
    <name type="scientific">Eumeta variegata</name>
    <name type="common">Bagworm moth</name>
    <name type="synonym">Eumeta japonica</name>
    <dbReference type="NCBI Taxonomy" id="151549"/>
    <lineage>
        <taxon>Eukaryota</taxon>
        <taxon>Metazoa</taxon>
        <taxon>Ecdysozoa</taxon>
        <taxon>Arthropoda</taxon>
        <taxon>Hexapoda</taxon>
        <taxon>Insecta</taxon>
        <taxon>Pterygota</taxon>
        <taxon>Neoptera</taxon>
        <taxon>Endopterygota</taxon>
        <taxon>Lepidoptera</taxon>
        <taxon>Glossata</taxon>
        <taxon>Ditrysia</taxon>
        <taxon>Tineoidea</taxon>
        <taxon>Psychidae</taxon>
        <taxon>Oiketicinae</taxon>
        <taxon>Eumeta</taxon>
    </lineage>
</organism>
<dbReference type="Proteomes" id="UP000299102">
    <property type="component" value="Unassembled WGS sequence"/>
</dbReference>
<proteinExistence type="predicted"/>
<protein>
    <submittedName>
        <fullName evidence="2">Uncharacterized protein</fullName>
    </submittedName>
</protein>
<comment type="caution">
    <text evidence="2">The sequence shown here is derived from an EMBL/GenBank/DDBJ whole genome shotgun (WGS) entry which is preliminary data.</text>
</comment>
<reference evidence="2 3" key="1">
    <citation type="journal article" date="2019" name="Commun. Biol.">
        <title>The bagworm genome reveals a unique fibroin gene that provides high tensile strength.</title>
        <authorList>
            <person name="Kono N."/>
            <person name="Nakamura H."/>
            <person name="Ohtoshi R."/>
            <person name="Tomita M."/>
            <person name="Numata K."/>
            <person name="Arakawa K."/>
        </authorList>
    </citation>
    <scope>NUCLEOTIDE SEQUENCE [LARGE SCALE GENOMIC DNA]</scope>
</reference>
<accession>A0A4C1TKQ7</accession>
<gene>
    <name evidence="2" type="ORF">EVAR_11399_1</name>
</gene>
<feature type="compositionally biased region" description="Basic residues" evidence="1">
    <location>
        <begin position="123"/>
        <end position="139"/>
    </location>
</feature>
<keyword evidence="3" id="KW-1185">Reference proteome</keyword>
<name>A0A4C1TKQ7_EUMVA</name>
<evidence type="ECO:0000313" key="2">
    <source>
        <dbReference type="EMBL" id="GBP15092.1"/>
    </source>
</evidence>
<evidence type="ECO:0000313" key="3">
    <source>
        <dbReference type="Proteomes" id="UP000299102"/>
    </source>
</evidence>
<dbReference type="EMBL" id="BGZK01000069">
    <property type="protein sequence ID" value="GBP15092.1"/>
    <property type="molecule type" value="Genomic_DNA"/>
</dbReference>
<feature type="region of interest" description="Disordered" evidence="1">
    <location>
        <begin position="123"/>
        <end position="143"/>
    </location>
</feature>
<evidence type="ECO:0000256" key="1">
    <source>
        <dbReference type="SAM" id="MobiDB-lite"/>
    </source>
</evidence>